<dbReference type="Gene3D" id="3.30.450.290">
    <property type="match status" value="1"/>
</dbReference>
<name>A0AA86N0J6_9BACT</name>
<dbReference type="AlphaFoldDB" id="A0AA86N0J6"/>
<organism evidence="2 3">
    <name type="scientific">Nitrospira tepida</name>
    <dbReference type="NCBI Taxonomy" id="2973512"/>
    <lineage>
        <taxon>Bacteria</taxon>
        <taxon>Pseudomonadati</taxon>
        <taxon>Nitrospirota</taxon>
        <taxon>Nitrospiria</taxon>
        <taxon>Nitrospirales</taxon>
        <taxon>Nitrospiraceae</taxon>
        <taxon>Nitrospira</taxon>
    </lineage>
</organism>
<dbReference type="Proteomes" id="UP001179121">
    <property type="component" value="Chromosome"/>
</dbReference>
<dbReference type="EMBL" id="OX365700">
    <property type="protein sequence ID" value="CAI4032345.1"/>
    <property type="molecule type" value="Genomic_DNA"/>
</dbReference>
<accession>A0AA86N0J6</accession>
<protein>
    <recommendedName>
        <fullName evidence="1">Tll0287-like domain-containing protein</fullName>
    </recommendedName>
</protein>
<dbReference type="KEGG" id="nti:DNFV4_02775"/>
<proteinExistence type="predicted"/>
<sequence>MDDLTMNPARVSAAQVRRSALVILCCHAVAAWFLLTPSGLVWGASETEARRTAQLLALLLDSGRVVIDRNQSLIDDPHRGAKGFTAEVFEQQLKTEFKVRSGVDLNDVSTAHLPHGALGLLLALVQASKDVVNDAQFVINQRGIGYKNFIPATFGSQAARRFSANSPVRLKQTALSPRNPKNEPDPYEEAVLRQFAAAPGSREPSSELADGGRTLRLLVPIYYETECMGCHGEPRGVEDISGYPREGRQVGELAGAISVTIPLDAEDR</sequence>
<dbReference type="Pfam" id="PF11845">
    <property type="entry name" value="Tll0287-like"/>
    <property type="match status" value="1"/>
</dbReference>
<evidence type="ECO:0000259" key="1">
    <source>
        <dbReference type="Pfam" id="PF11845"/>
    </source>
</evidence>
<evidence type="ECO:0000313" key="2">
    <source>
        <dbReference type="EMBL" id="CAI4032345.1"/>
    </source>
</evidence>
<keyword evidence="3" id="KW-1185">Reference proteome</keyword>
<dbReference type="InterPro" id="IPR021796">
    <property type="entry name" value="Tll0287-like_dom"/>
</dbReference>
<feature type="domain" description="Tll0287-like" evidence="1">
    <location>
        <begin position="118"/>
        <end position="262"/>
    </location>
</feature>
<gene>
    <name evidence="2" type="ORF">DNFV4_02775</name>
</gene>
<evidence type="ECO:0000313" key="3">
    <source>
        <dbReference type="Proteomes" id="UP001179121"/>
    </source>
</evidence>
<reference evidence="2" key="1">
    <citation type="submission" date="2022-10" db="EMBL/GenBank/DDBJ databases">
        <authorList>
            <person name="Koch H."/>
        </authorList>
    </citation>
    <scope>NUCLEOTIDE SEQUENCE</scope>
    <source>
        <strain evidence="2">DNF</strain>
    </source>
</reference>